<dbReference type="Gene3D" id="3.30.420.110">
    <property type="entry name" value="MutS, connector domain"/>
    <property type="match status" value="1"/>
</dbReference>
<evidence type="ECO:0000256" key="2">
    <source>
        <dbReference type="ARBA" id="ARBA00021982"/>
    </source>
</evidence>
<dbReference type="GO" id="GO:0005524">
    <property type="term" value="F:ATP binding"/>
    <property type="evidence" value="ECO:0007669"/>
    <property type="project" value="UniProtKB-UniRule"/>
</dbReference>
<dbReference type="FunFam" id="3.40.1170.10:FF:000001">
    <property type="entry name" value="DNA mismatch repair protein MutS"/>
    <property type="match status" value="1"/>
</dbReference>
<dbReference type="Gene3D" id="3.40.1170.10">
    <property type="entry name" value="DNA repair protein MutS, domain I"/>
    <property type="match status" value="1"/>
</dbReference>
<proteinExistence type="inferred from homology"/>
<evidence type="ECO:0000256" key="3">
    <source>
        <dbReference type="ARBA" id="ARBA00022741"/>
    </source>
</evidence>
<dbReference type="SUPFAM" id="SSF52540">
    <property type="entry name" value="P-loop containing nucleoside triphosphate hydrolases"/>
    <property type="match status" value="1"/>
</dbReference>
<dbReference type="Proteomes" id="UP000464754">
    <property type="component" value="Chromosome"/>
</dbReference>
<dbReference type="GO" id="GO:0003684">
    <property type="term" value="F:damaged DNA binding"/>
    <property type="evidence" value="ECO:0007669"/>
    <property type="project" value="UniProtKB-UniRule"/>
</dbReference>
<dbReference type="Gene3D" id="3.40.50.300">
    <property type="entry name" value="P-loop containing nucleotide triphosphate hydrolases"/>
    <property type="match status" value="1"/>
</dbReference>
<dbReference type="InterPro" id="IPR045076">
    <property type="entry name" value="MutS"/>
</dbReference>
<evidence type="ECO:0000256" key="9">
    <source>
        <dbReference type="HAMAP-Rule" id="MF_00096"/>
    </source>
</evidence>
<dbReference type="PANTHER" id="PTHR11361:SF34">
    <property type="entry name" value="DNA MISMATCH REPAIR PROTEIN MSH1, MITOCHONDRIAL"/>
    <property type="match status" value="1"/>
</dbReference>
<dbReference type="InterPro" id="IPR036678">
    <property type="entry name" value="MutS_con_dom_sf"/>
</dbReference>
<protein>
    <recommendedName>
        <fullName evidence="2 9">DNA mismatch repair protein MutS</fullName>
    </recommendedName>
</protein>
<dbReference type="InterPro" id="IPR016151">
    <property type="entry name" value="DNA_mismatch_repair_MutS_N"/>
</dbReference>
<name>A0A6N4TKX5_9FIRM</name>
<dbReference type="SUPFAM" id="SSF53150">
    <property type="entry name" value="DNA repair protein MutS, domain II"/>
    <property type="match status" value="1"/>
</dbReference>
<dbReference type="GO" id="GO:0140664">
    <property type="term" value="F:ATP-dependent DNA damage sensor activity"/>
    <property type="evidence" value="ECO:0007669"/>
    <property type="project" value="InterPro"/>
</dbReference>
<dbReference type="InterPro" id="IPR027417">
    <property type="entry name" value="P-loop_NTPase"/>
</dbReference>
<dbReference type="PANTHER" id="PTHR11361">
    <property type="entry name" value="DNA MISMATCH REPAIR PROTEIN MUTS FAMILY MEMBER"/>
    <property type="match status" value="1"/>
</dbReference>
<keyword evidence="6 9" id="KW-0238">DNA-binding</keyword>
<gene>
    <name evidence="9 11" type="primary">mutS</name>
    <name evidence="11" type="ORF">Aargi30884_21340</name>
</gene>
<dbReference type="Pfam" id="PF05192">
    <property type="entry name" value="MutS_III"/>
    <property type="match status" value="1"/>
</dbReference>
<dbReference type="InterPro" id="IPR005748">
    <property type="entry name" value="DNA_mismatch_repair_MutS"/>
</dbReference>
<evidence type="ECO:0000256" key="1">
    <source>
        <dbReference type="ARBA" id="ARBA00006271"/>
    </source>
</evidence>
<comment type="function">
    <text evidence="8 9">This protein is involved in the repair of mismatches in DNA. It is possible that it carries out the mismatch recognition step. This protein has a weak ATPase activity.</text>
</comment>
<dbReference type="KEGG" id="aarg:Aargi30884_21340"/>
<dbReference type="SMART" id="SM00534">
    <property type="entry name" value="MUTSac"/>
    <property type="match status" value="1"/>
</dbReference>
<dbReference type="InterPro" id="IPR007696">
    <property type="entry name" value="DNA_mismatch_repair_MutS_core"/>
</dbReference>
<comment type="similarity">
    <text evidence="1 9">Belongs to the DNA mismatch repair MutS family.</text>
</comment>
<dbReference type="PROSITE" id="PS00486">
    <property type="entry name" value="DNA_MISMATCH_REPAIR_2"/>
    <property type="match status" value="1"/>
</dbReference>
<dbReference type="PIRSF" id="PIRSF037677">
    <property type="entry name" value="DNA_mis_repair_Msh6"/>
    <property type="match status" value="1"/>
</dbReference>
<dbReference type="EMBL" id="AP019695">
    <property type="protein sequence ID" value="BBK23231.1"/>
    <property type="molecule type" value="Genomic_DNA"/>
</dbReference>
<dbReference type="AlphaFoldDB" id="A0A6N4TKX5"/>
<feature type="binding site" evidence="9">
    <location>
        <begin position="606"/>
        <end position="613"/>
    </location>
    <ligand>
        <name>ATP</name>
        <dbReference type="ChEBI" id="CHEBI:30616"/>
    </ligand>
</feature>
<keyword evidence="7 9" id="KW-0234">DNA repair</keyword>
<keyword evidence="4 9" id="KW-0227">DNA damage</keyword>
<evidence type="ECO:0000256" key="7">
    <source>
        <dbReference type="ARBA" id="ARBA00023204"/>
    </source>
</evidence>
<dbReference type="SUPFAM" id="SSF48334">
    <property type="entry name" value="DNA repair protein MutS, domain III"/>
    <property type="match status" value="1"/>
</dbReference>
<dbReference type="Pfam" id="PF05190">
    <property type="entry name" value="MutS_IV"/>
    <property type="match status" value="1"/>
</dbReference>
<dbReference type="Gene3D" id="1.10.1420.10">
    <property type="match status" value="2"/>
</dbReference>
<dbReference type="Pfam" id="PF00488">
    <property type="entry name" value="MutS_V"/>
    <property type="match status" value="1"/>
</dbReference>
<dbReference type="SMART" id="SM00533">
    <property type="entry name" value="MUTSd"/>
    <property type="match status" value="1"/>
</dbReference>
<keyword evidence="3 9" id="KW-0547">Nucleotide-binding</keyword>
<evidence type="ECO:0000259" key="10">
    <source>
        <dbReference type="PROSITE" id="PS00486"/>
    </source>
</evidence>
<dbReference type="InterPro" id="IPR036187">
    <property type="entry name" value="DNA_mismatch_repair_MutS_sf"/>
</dbReference>
<dbReference type="FunFam" id="3.40.50.300:FF:000870">
    <property type="entry name" value="MutS protein homolog 4"/>
    <property type="match status" value="1"/>
</dbReference>
<dbReference type="CDD" id="cd03284">
    <property type="entry name" value="ABC_MutS1"/>
    <property type="match status" value="1"/>
</dbReference>
<dbReference type="RefSeq" id="WP_163052247.1">
    <property type="nucleotide sequence ID" value="NZ_AP019695.1"/>
</dbReference>
<dbReference type="SUPFAM" id="SSF55271">
    <property type="entry name" value="DNA repair protein MutS, domain I"/>
    <property type="match status" value="1"/>
</dbReference>
<sequence>MAKKNTYTPMMQHYLEIKQQHQDAIIFYRLGDFYEMFFEDAKTASQELDLVLTGRNAGVEEKVPMCGIPFHASKGYIQRLIQKGYKVAIVEQLENPAEAKGLVKRDVIKIVTPGTIMDEVNDEKNTAYIASMHDYQFGLAVVLCEMTTGEMRAQLIDKQVMAIQKIVLGNNVVEVVLPENFDKKIVRMIEDMESITISYQNDTNIKEPYKHLLSGIEDERIYTAFATLTNYLDETQKRSMAHLQHVEMVYENDFLQMDYNTKQNLELINSIKGNSRSMTLWNFMDKCRSSMGSRLLKKWIEYPLMDVNKINQRLDAIEYLNENFITKDELREHLGYVYDMERLSARVAYGSANPRDILRLIKTLEHAPMIFDIFKECSAYEEFHKIDTCQELYERIEGAIVENPPLNFKDGGVFVEGYNEELDQVREIGKHGKNWILDLENKEKERTGIKSLKIGYNRVFGYYIEVTKTNLSQIKEEFGYVRKQTLANAERFITQELKEKEDAIIHAQERSIRLEIELFQDLLNQIKVYLPKLHDLSQALSTIDALYAMAEVSNENGYTRPKFHQEHHISMSEARHPILDKSMKTSRYVSNNLEMEEDKDVLMITGPNMGGKSTFMRQTALIVIMAQMGCYVPARKVEMPIFDQIFTRIGASDDIMSGQSTFMVEMMEANNALQNATANSLILFDEIGRGTSTYDGMALAQAMIEYIVQNIKAKTLFSTHYHELTEMAEKNSSIYNVHVDVHEEDEKVTFLYRIVDGKADKSYGINVARLAHLPNAVLERAASILSGLEQTKMTYEVPSQVIPYMVKEDPIKEELYQKLEQVDVNRMTPMEALHCLYDLKESIQKK</sequence>
<dbReference type="Pfam" id="PF01624">
    <property type="entry name" value="MutS_I"/>
    <property type="match status" value="1"/>
</dbReference>
<evidence type="ECO:0000256" key="5">
    <source>
        <dbReference type="ARBA" id="ARBA00022840"/>
    </source>
</evidence>
<dbReference type="InterPro" id="IPR007861">
    <property type="entry name" value="DNA_mismatch_repair_MutS_clamp"/>
</dbReference>
<keyword evidence="5 9" id="KW-0067">ATP-binding</keyword>
<dbReference type="InterPro" id="IPR000432">
    <property type="entry name" value="DNA_mismatch_repair_MutS_C"/>
</dbReference>
<dbReference type="FunFam" id="1.10.1420.10:FF:000007">
    <property type="entry name" value="DNA mismatch repair protein MutS"/>
    <property type="match status" value="1"/>
</dbReference>
<evidence type="ECO:0000256" key="6">
    <source>
        <dbReference type="ARBA" id="ARBA00023125"/>
    </source>
</evidence>
<accession>A0A6N4TKX5</accession>
<keyword evidence="12" id="KW-1185">Reference proteome</keyword>
<reference evidence="12" key="1">
    <citation type="submission" date="2019-05" db="EMBL/GenBank/DDBJ databases">
        <title>Complete genome sequencing of Absiella argi strain JCM 30884.</title>
        <authorList>
            <person name="Sakamoto M."/>
            <person name="Murakami T."/>
            <person name="Mori H."/>
        </authorList>
    </citation>
    <scope>NUCLEOTIDE SEQUENCE [LARGE SCALE GENOMIC DNA]</scope>
    <source>
        <strain evidence="12">JCM 30884</strain>
    </source>
</reference>
<evidence type="ECO:0000256" key="4">
    <source>
        <dbReference type="ARBA" id="ARBA00022763"/>
    </source>
</evidence>
<evidence type="ECO:0000313" key="11">
    <source>
        <dbReference type="EMBL" id="BBK23231.1"/>
    </source>
</evidence>
<dbReference type="GO" id="GO:0006298">
    <property type="term" value="P:mismatch repair"/>
    <property type="evidence" value="ECO:0007669"/>
    <property type="project" value="UniProtKB-UniRule"/>
</dbReference>
<evidence type="ECO:0000256" key="8">
    <source>
        <dbReference type="ARBA" id="ARBA00024647"/>
    </source>
</evidence>
<dbReference type="GO" id="GO:0030983">
    <property type="term" value="F:mismatched DNA binding"/>
    <property type="evidence" value="ECO:0007669"/>
    <property type="project" value="InterPro"/>
</dbReference>
<dbReference type="NCBIfam" id="NF003810">
    <property type="entry name" value="PRK05399.1"/>
    <property type="match status" value="1"/>
</dbReference>
<evidence type="ECO:0000313" key="12">
    <source>
        <dbReference type="Proteomes" id="UP000464754"/>
    </source>
</evidence>
<dbReference type="HAMAP" id="MF_00096">
    <property type="entry name" value="MutS"/>
    <property type="match status" value="1"/>
</dbReference>
<dbReference type="GO" id="GO:0005829">
    <property type="term" value="C:cytosol"/>
    <property type="evidence" value="ECO:0007669"/>
    <property type="project" value="TreeGrafter"/>
</dbReference>
<feature type="domain" description="DNA mismatch repair proteins mutS family" evidence="10">
    <location>
        <begin position="680"/>
        <end position="696"/>
    </location>
</feature>
<organism evidence="11 12">
    <name type="scientific">Amedibacterium intestinale</name>
    <dbReference type="NCBI Taxonomy" id="2583452"/>
    <lineage>
        <taxon>Bacteria</taxon>
        <taxon>Bacillati</taxon>
        <taxon>Bacillota</taxon>
        <taxon>Erysipelotrichia</taxon>
        <taxon>Erysipelotrichales</taxon>
        <taxon>Erysipelotrichaceae</taxon>
        <taxon>Amedibacterium</taxon>
    </lineage>
</organism>
<dbReference type="NCBIfam" id="TIGR01070">
    <property type="entry name" value="mutS1"/>
    <property type="match status" value="1"/>
</dbReference>
<dbReference type="InterPro" id="IPR007695">
    <property type="entry name" value="DNA_mismatch_repair_MutS-lik_N"/>
</dbReference>
<dbReference type="InterPro" id="IPR017261">
    <property type="entry name" value="DNA_mismatch_repair_MutS/MSH"/>
</dbReference>